<dbReference type="Gene3D" id="3.30.70.120">
    <property type="match status" value="1"/>
</dbReference>
<dbReference type="AlphaFoldDB" id="A0A1I4S6V9"/>
<dbReference type="EMBL" id="FOTW01000025">
    <property type="protein sequence ID" value="SFM60235.1"/>
    <property type="molecule type" value="Genomic_DNA"/>
</dbReference>
<sequence>MSNDKKYDAMLTLAIPVSLEEDVLDFLLLRPAWAGGFSVVDAQGMGRGASLQSTMEKVQGRSRRKLVLIAGVQADLRGLLDELAGEIRNPDVAYWMAPLLDFGRLA</sequence>
<dbReference type="InterPro" id="IPR015867">
    <property type="entry name" value="N-reg_PII/ATP_PRibTrfase_C"/>
</dbReference>
<proteinExistence type="predicted"/>
<protein>
    <recommendedName>
        <fullName evidence="3">DUF3240 domain-containing protein</fullName>
    </recommendedName>
</protein>
<dbReference type="Proteomes" id="UP000199470">
    <property type="component" value="Unassembled WGS sequence"/>
</dbReference>
<gene>
    <name evidence="1" type="ORF">SAMN02982985_04646</name>
</gene>
<evidence type="ECO:0008006" key="3">
    <source>
        <dbReference type="Google" id="ProtNLM"/>
    </source>
</evidence>
<name>A0A1I4S6V9_9BURK</name>
<dbReference type="InterPro" id="IPR021634">
    <property type="entry name" value="DUF3240"/>
</dbReference>
<evidence type="ECO:0000313" key="2">
    <source>
        <dbReference type="Proteomes" id="UP000199470"/>
    </source>
</evidence>
<accession>A0A1I4S6V9</accession>
<evidence type="ECO:0000313" key="1">
    <source>
        <dbReference type="EMBL" id="SFM60235.1"/>
    </source>
</evidence>
<organism evidence="1 2">
    <name type="scientific">Rugamonas rubra</name>
    <dbReference type="NCBI Taxonomy" id="758825"/>
    <lineage>
        <taxon>Bacteria</taxon>
        <taxon>Pseudomonadati</taxon>
        <taxon>Pseudomonadota</taxon>
        <taxon>Betaproteobacteria</taxon>
        <taxon>Burkholderiales</taxon>
        <taxon>Oxalobacteraceae</taxon>
        <taxon>Telluria group</taxon>
        <taxon>Rugamonas</taxon>
    </lineage>
</organism>
<dbReference type="STRING" id="758825.SAMN02982985_04646"/>
<keyword evidence="2" id="KW-1185">Reference proteome</keyword>
<reference evidence="1 2" key="1">
    <citation type="submission" date="2016-10" db="EMBL/GenBank/DDBJ databases">
        <authorList>
            <person name="de Groot N.N."/>
        </authorList>
    </citation>
    <scope>NUCLEOTIDE SEQUENCE [LARGE SCALE GENOMIC DNA]</scope>
    <source>
        <strain evidence="1 2">ATCC 43154</strain>
    </source>
</reference>
<dbReference type="RefSeq" id="WP_093390089.1">
    <property type="nucleotide sequence ID" value="NZ_FOTW01000025.1"/>
</dbReference>
<dbReference type="Pfam" id="PF11582">
    <property type="entry name" value="DUF3240"/>
    <property type="match status" value="1"/>
</dbReference>
<dbReference type="OrthoDB" id="9180928at2"/>